<evidence type="ECO:0000256" key="8">
    <source>
        <dbReference type="ARBA" id="ARBA00023004"/>
    </source>
</evidence>
<dbReference type="SFLD" id="SFLDG01070">
    <property type="entry name" value="PLP-dependent"/>
    <property type="match status" value="1"/>
</dbReference>
<accession>I4B419</accession>
<dbReference type="KEGG" id="tpx:Turpa_1378"/>
<keyword evidence="5" id="KW-0949">S-adenosyl-L-methionine</keyword>
<dbReference type="OrthoDB" id="9768064at2"/>
<dbReference type="RefSeq" id="WP_014802540.1">
    <property type="nucleotide sequence ID" value="NC_018020.1"/>
</dbReference>
<keyword evidence="10 12" id="KW-0413">Isomerase</keyword>
<gene>
    <name evidence="12" type="ordered locus">Turpa_1378</name>
</gene>
<dbReference type="SFLD" id="SFLDS00029">
    <property type="entry name" value="Radical_SAM"/>
    <property type="match status" value="1"/>
</dbReference>
<reference evidence="12 13" key="1">
    <citation type="submission" date="2012-06" db="EMBL/GenBank/DDBJ databases">
        <title>The complete chromosome of genome of Turneriella parva DSM 21527.</title>
        <authorList>
            <consortium name="US DOE Joint Genome Institute (JGI-PGF)"/>
            <person name="Lucas S."/>
            <person name="Han J."/>
            <person name="Lapidus A."/>
            <person name="Bruce D."/>
            <person name="Goodwin L."/>
            <person name="Pitluck S."/>
            <person name="Peters L."/>
            <person name="Kyrpides N."/>
            <person name="Mavromatis K."/>
            <person name="Ivanova N."/>
            <person name="Mikhailova N."/>
            <person name="Chertkov O."/>
            <person name="Detter J.C."/>
            <person name="Tapia R."/>
            <person name="Han C."/>
            <person name="Land M."/>
            <person name="Hauser L."/>
            <person name="Markowitz V."/>
            <person name="Cheng J.-F."/>
            <person name="Hugenholtz P."/>
            <person name="Woyke T."/>
            <person name="Wu D."/>
            <person name="Gronow S."/>
            <person name="Wellnitz S."/>
            <person name="Brambilla E."/>
            <person name="Klenk H.-P."/>
            <person name="Eisen J.A."/>
        </authorList>
    </citation>
    <scope>NUCLEOTIDE SEQUENCE [LARGE SCALE GENOMIC DNA]</scope>
    <source>
        <strain evidence="13">ATCC BAA-1111 / DSM 21527 / NCTC 11395 / H</strain>
    </source>
</reference>
<dbReference type="HOGENOM" id="CLU_032161_2_0_12"/>
<dbReference type="PANTHER" id="PTHR30538:SF1">
    <property type="entry name" value="L-LYSINE 2,3-AMINOMUTASE"/>
    <property type="match status" value="1"/>
</dbReference>
<evidence type="ECO:0000313" key="13">
    <source>
        <dbReference type="Proteomes" id="UP000006048"/>
    </source>
</evidence>
<dbReference type="Proteomes" id="UP000006048">
    <property type="component" value="Chromosome"/>
</dbReference>
<evidence type="ECO:0000256" key="5">
    <source>
        <dbReference type="ARBA" id="ARBA00022691"/>
    </source>
</evidence>
<dbReference type="AlphaFoldDB" id="I4B419"/>
<dbReference type="PANTHER" id="PTHR30538">
    <property type="entry name" value="LYSINE 2,3-AMINOMUTASE-RELATED"/>
    <property type="match status" value="1"/>
</dbReference>
<evidence type="ECO:0000256" key="10">
    <source>
        <dbReference type="ARBA" id="ARBA00023235"/>
    </source>
</evidence>
<keyword evidence="6" id="KW-0479">Metal-binding</keyword>
<evidence type="ECO:0000256" key="1">
    <source>
        <dbReference type="ARBA" id="ARBA00001933"/>
    </source>
</evidence>
<dbReference type="InterPro" id="IPR007197">
    <property type="entry name" value="rSAM"/>
</dbReference>
<evidence type="ECO:0000259" key="11">
    <source>
        <dbReference type="Pfam" id="PF04055"/>
    </source>
</evidence>
<keyword evidence="8" id="KW-0408">Iron</keyword>
<comment type="cofactor">
    <cofactor evidence="2">
        <name>[4Fe-4S] cluster</name>
        <dbReference type="ChEBI" id="CHEBI:49883"/>
    </cofactor>
</comment>
<evidence type="ECO:0000256" key="3">
    <source>
        <dbReference type="ARBA" id="ARBA00008703"/>
    </source>
</evidence>
<organism evidence="12 13">
    <name type="scientific">Turneriella parva (strain ATCC BAA-1111 / DSM 21527 / NCTC 11395 / H)</name>
    <name type="common">Leptospira parva</name>
    <dbReference type="NCBI Taxonomy" id="869212"/>
    <lineage>
        <taxon>Bacteria</taxon>
        <taxon>Pseudomonadati</taxon>
        <taxon>Spirochaetota</taxon>
        <taxon>Spirochaetia</taxon>
        <taxon>Leptospirales</taxon>
        <taxon>Leptospiraceae</taxon>
        <taxon>Turneriella</taxon>
    </lineage>
</organism>
<keyword evidence="13" id="KW-1185">Reference proteome</keyword>
<comment type="cofactor">
    <cofactor evidence="1">
        <name>pyridoxal 5'-phosphate</name>
        <dbReference type="ChEBI" id="CHEBI:597326"/>
    </cofactor>
</comment>
<dbReference type="CDD" id="cd01335">
    <property type="entry name" value="Radical_SAM"/>
    <property type="match status" value="1"/>
</dbReference>
<evidence type="ECO:0000256" key="7">
    <source>
        <dbReference type="ARBA" id="ARBA00022898"/>
    </source>
</evidence>
<feature type="domain" description="Radical SAM core" evidence="11">
    <location>
        <begin position="85"/>
        <end position="238"/>
    </location>
</feature>
<dbReference type="NCBIfam" id="TIGR00238">
    <property type="entry name" value="KamA family radical SAM protein"/>
    <property type="match status" value="1"/>
</dbReference>
<evidence type="ECO:0000256" key="2">
    <source>
        <dbReference type="ARBA" id="ARBA00001966"/>
    </source>
</evidence>
<keyword evidence="7" id="KW-0663">Pyridoxal phosphate</keyword>
<dbReference type="STRING" id="869212.Turpa_1378"/>
<evidence type="ECO:0000256" key="6">
    <source>
        <dbReference type="ARBA" id="ARBA00022723"/>
    </source>
</evidence>
<dbReference type="EC" id="5.4.3.2" evidence="12"/>
<dbReference type="GO" id="GO:0050066">
    <property type="term" value="F:L-lysine 2,3-aminomutase activity"/>
    <property type="evidence" value="ECO:0007669"/>
    <property type="project" value="UniProtKB-EC"/>
</dbReference>
<evidence type="ECO:0000313" key="12">
    <source>
        <dbReference type="EMBL" id="AFM12026.1"/>
    </source>
</evidence>
<dbReference type="EMBL" id="CP002959">
    <property type="protein sequence ID" value="AFM12026.1"/>
    <property type="molecule type" value="Genomic_DNA"/>
</dbReference>
<dbReference type="Gene3D" id="3.20.20.70">
    <property type="entry name" value="Aldolase class I"/>
    <property type="match status" value="1"/>
</dbReference>
<keyword evidence="9" id="KW-0411">Iron-sulfur</keyword>
<evidence type="ECO:0000256" key="9">
    <source>
        <dbReference type="ARBA" id="ARBA00023014"/>
    </source>
</evidence>
<comment type="similarity">
    <text evidence="3">Belongs to the radical SAM superfamily. KamA family.</text>
</comment>
<sequence length="309" mass="34634">MTAPEAASTQELSRRFRTRIAPHIKKHAATLNDLDSAALLRQFTPDVRELVDAPGYSDDPLSEDDSDIHPFADVIHKYPNKLLYLTTDECPVYCRYCTRKRKTLLSEGHQPTALDLIADYLRRNNAINEIIFSGGDPLMLTPSDFLARAQTFLQIDSVRYLRLHTRALTTSPGLLSQRYLDALAELIGNFKQKTIAFVLHINTSAEISDSARAAVQNLRALGIACYSQSVLLREVNDNATSLAALCDALHHAGIQPYYLHQLDRVTGSAHFEVTDAEAMRIYSELKTLIPRYMLPAFVKDSKQGKKPMC</sequence>
<dbReference type="InterPro" id="IPR013785">
    <property type="entry name" value="Aldolase_TIM"/>
</dbReference>
<name>I4B419_TURPD</name>
<dbReference type="Pfam" id="PF04055">
    <property type="entry name" value="Radical_SAM"/>
    <property type="match status" value="1"/>
</dbReference>
<protein>
    <submittedName>
        <fullName evidence="12">L-lysine 2,3-aminomutase</fullName>
        <ecNumber evidence="12">5.4.3.2</ecNumber>
    </submittedName>
</protein>
<dbReference type="InterPro" id="IPR003739">
    <property type="entry name" value="Lys_aminomutase/Glu_NH3_mut"/>
</dbReference>
<dbReference type="GO" id="GO:0051539">
    <property type="term" value="F:4 iron, 4 sulfur cluster binding"/>
    <property type="evidence" value="ECO:0007669"/>
    <property type="project" value="UniProtKB-KW"/>
</dbReference>
<dbReference type="InterPro" id="IPR058240">
    <property type="entry name" value="rSAM_sf"/>
</dbReference>
<dbReference type="PATRIC" id="fig|869212.3.peg.1365"/>
<keyword evidence="4" id="KW-0004">4Fe-4S</keyword>
<dbReference type="GO" id="GO:0046872">
    <property type="term" value="F:metal ion binding"/>
    <property type="evidence" value="ECO:0007669"/>
    <property type="project" value="UniProtKB-KW"/>
</dbReference>
<dbReference type="SUPFAM" id="SSF102114">
    <property type="entry name" value="Radical SAM enzymes"/>
    <property type="match status" value="1"/>
</dbReference>
<proteinExistence type="inferred from homology"/>
<evidence type="ECO:0000256" key="4">
    <source>
        <dbReference type="ARBA" id="ARBA00022485"/>
    </source>
</evidence>